<feature type="compositionally biased region" description="Low complexity" evidence="1">
    <location>
        <begin position="331"/>
        <end position="343"/>
    </location>
</feature>
<dbReference type="EMBL" id="VDMD01000032">
    <property type="protein sequence ID" value="TRM58945.1"/>
    <property type="molecule type" value="Genomic_DNA"/>
</dbReference>
<organism evidence="2 3">
    <name type="scientific">Schizophyllum amplum</name>
    <dbReference type="NCBI Taxonomy" id="97359"/>
    <lineage>
        <taxon>Eukaryota</taxon>
        <taxon>Fungi</taxon>
        <taxon>Dikarya</taxon>
        <taxon>Basidiomycota</taxon>
        <taxon>Agaricomycotina</taxon>
        <taxon>Agaricomycetes</taxon>
        <taxon>Agaricomycetidae</taxon>
        <taxon>Agaricales</taxon>
        <taxon>Schizophyllaceae</taxon>
        <taxon>Schizophyllum</taxon>
    </lineage>
</organism>
<name>A0A550C2B4_9AGAR</name>
<dbReference type="OrthoDB" id="10667491at2759"/>
<feature type="region of interest" description="Disordered" evidence="1">
    <location>
        <begin position="115"/>
        <end position="135"/>
    </location>
</feature>
<proteinExistence type="predicted"/>
<dbReference type="Proteomes" id="UP000320762">
    <property type="component" value="Unassembled WGS sequence"/>
</dbReference>
<feature type="region of interest" description="Disordered" evidence="1">
    <location>
        <begin position="376"/>
        <end position="419"/>
    </location>
</feature>
<feature type="region of interest" description="Disordered" evidence="1">
    <location>
        <begin position="305"/>
        <end position="343"/>
    </location>
</feature>
<evidence type="ECO:0000256" key="1">
    <source>
        <dbReference type="SAM" id="MobiDB-lite"/>
    </source>
</evidence>
<comment type="caution">
    <text evidence="2">The sequence shown here is derived from an EMBL/GenBank/DDBJ whole genome shotgun (WGS) entry which is preliminary data.</text>
</comment>
<dbReference type="AlphaFoldDB" id="A0A550C2B4"/>
<protein>
    <submittedName>
        <fullName evidence="2">Uncharacterized protein</fullName>
    </submittedName>
</protein>
<evidence type="ECO:0000313" key="2">
    <source>
        <dbReference type="EMBL" id="TRM58945.1"/>
    </source>
</evidence>
<sequence length="419" mass="44901">MVQVQVSVAHIEANLALLRSTENPATLELHFGANMLMQADSDSAYNIDITPRPVIKLTAEEMFMSEDQVRAYRMSRNLPLYCSMNWAIEHGRSQRRHIEFRSILQPSLLAPFEGKRIPHGPPNIKPKRKAGLPGPGTCARQIGQPAALIAFAEALAAGKIDELDCAAQSAVLMQPGREYTFDDLFDKSSYPYDKSIGDCCLTHYKAVKNRQRVSRSDVATHFISHKRRLLMEQTSGAWPAKPRLSLKKLHKSSRLRTSQVAAGDLSAVLDAAGGCLLDALDNSPDTLGGSSDALDSWSDALAGSSEVVCSSSDPRNMVEDGSSSDTPDAYSSPGASTSSCSSGTTVLLSDSSSWGLPPRAWESTSTEGWASAHFRSESPPVMWGSSADSGGGLSESWDDEPSSCGVMGLDGAWGSGSQA</sequence>
<accession>A0A550C2B4</accession>
<keyword evidence="3" id="KW-1185">Reference proteome</keyword>
<reference evidence="2 3" key="1">
    <citation type="journal article" date="2019" name="New Phytol.">
        <title>Comparative genomics reveals unique wood-decay strategies and fruiting body development in the Schizophyllaceae.</title>
        <authorList>
            <person name="Almasi E."/>
            <person name="Sahu N."/>
            <person name="Krizsan K."/>
            <person name="Balint B."/>
            <person name="Kovacs G.M."/>
            <person name="Kiss B."/>
            <person name="Cseklye J."/>
            <person name="Drula E."/>
            <person name="Henrissat B."/>
            <person name="Nagy I."/>
            <person name="Chovatia M."/>
            <person name="Adam C."/>
            <person name="LaButti K."/>
            <person name="Lipzen A."/>
            <person name="Riley R."/>
            <person name="Grigoriev I.V."/>
            <person name="Nagy L.G."/>
        </authorList>
    </citation>
    <scope>NUCLEOTIDE SEQUENCE [LARGE SCALE GENOMIC DNA]</scope>
    <source>
        <strain evidence="2 3">NL-1724</strain>
    </source>
</reference>
<gene>
    <name evidence="2" type="ORF">BD626DRAFT_539744</name>
</gene>
<evidence type="ECO:0000313" key="3">
    <source>
        <dbReference type="Proteomes" id="UP000320762"/>
    </source>
</evidence>